<dbReference type="PANTHER" id="PTHR10196:SF67">
    <property type="entry name" value="SEDOHEPTULOKINASE"/>
    <property type="match status" value="1"/>
</dbReference>
<dbReference type="GO" id="GO:1901135">
    <property type="term" value="P:carbohydrate derivative metabolic process"/>
    <property type="evidence" value="ECO:0007669"/>
    <property type="project" value="UniProtKB-ARBA"/>
</dbReference>
<evidence type="ECO:0000313" key="14">
    <source>
        <dbReference type="EMBL" id="CAG9861992.1"/>
    </source>
</evidence>
<dbReference type="PANTHER" id="PTHR10196">
    <property type="entry name" value="SUGAR KINASE"/>
    <property type="match status" value="1"/>
</dbReference>
<evidence type="ECO:0000256" key="9">
    <source>
        <dbReference type="ARBA" id="ARBA00057196"/>
    </source>
</evidence>
<keyword evidence="6" id="KW-0418">Kinase</keyword>
<dbReference type="GO" id="GO:0046496">
    <property type="term" value="P:nicotinamide nucleotide metabolic process"/>
    <property type="evidence" value="ECO:0007669"/>
    <property type="project" value="UniProtKB-ARBA"/>
</dbReference>
<dbReference type="AlphaFoldDB" id="A0A9N9TT55"/>
<dbReference type="GO" id="GO:1901701">
    <property type="term" value="P:cellular response to oxygen-containing compound"/>
    <property type="evidence" value="ECO:0007669"/>
    <property type="project" value="UniProtKB-ARBA"/>
</dbReference>
<dbReference type="GO" id="GO:0005524">
    <property type="term" value="F:ATP binding"/>
    <property type="evidence" value="ECO:0007669"/>
    <property type="project" value="UniProtKB-KW"/>
</dbReference>
<dbReference type="GO" id="GO:0006163">
    <property type="term" value="P:purine nucleotide metabolic process"/>
    <property type="evidence" value="ECO:0007669"/>
    <property type="project" value="UniProtKB-ARBA"/>
</dbReference>
<evidence type="ECO:0000313" key="15">
    <source>
        <dbReference type="Proteomes" id="UP001153712"/>
    </source>
</evidence>
<keyword evidence="15" id="KW-1185">Reference proteome</keyword>
<keyword evidence="4" id="KW-0808">Transferase</keyword>
<name>A0A9N9TT55_PHYSR</name>
<comment type="similarity">
    <text evidence="2">Belongs to the FGGY kinase family.</text>
</comment>
<feature type="domain" description="Carbohydrate kinase FGGY N-terminal" evidence="13">
    <location>
        <begin position="3"/>
        <end position="254"/>
    </location>
</feature>
<dbReference type="Gene3D" id="3.30.420.40">
    <property type="match status" value="2"/>
</dbReference>
<proteinExistence type="inferred from homology"/>
<evidence type="ECO:0000256" key="3">
    <source>
        <dbReference type="ARBA" id="ARBA00022490"/>
    </source>
</evidence>
<dbReference type="PIRSF" id="PIRSF000538">
    <property type="entry name" value="GlpK"/>
    <property type="match status" value="1"/>
</dbReference>
<dbReference type="EMBL" id="OU900098">
    <property type="protein sequence ID" value="CAG9861992.1"/>
    <property type="molecule type" value="Genomic_DNA"/>
</dbReference>
<evidence type="ECO:0000256" key="6">
    <source>
        <dbReference type="ARBA" id="ARBA00022777"/>
    </source>
</evidence>
<keyword evidence="7" id="KW-0067">ATP-binding</keyword>
<dbReference type="EC" id="2.7.1.14" evidence="10"/>
<dbReference type="Pfam" id="PF00370">
    <property type="entry name" value="FGGY_N"/>
    <property type="match status" value="1"/>
</dbReference>
<dbReference type="InterPro" id="IPR018484">
    <property type="entry name" value="FGGY_N"/>
</dbReference>
<evidence type="ECO:0000256" key="2">
    <source>
        <dbReference type="ARBA" id="ARBA00009156"/>
    </source>
</evidence>
<evidence type="ECO:0000256" key="7">
    <source>
        <dbReference type="ARBA" id="ARBA00022840"/>
    </source>
</evidence>
<keyword evidence="3" id="KW-0963">Cytoplasm</keyword>
<dbReference type="GO" id="GO:0005829">
    <property type="term" value="C:cytosol"/>
    <property type="evidence" value="ECO:0007669"/>
    <property type="project" value="TreeGrafter"/>
</dbReference>
<comment type="subcellular location">
    <subcellularLocation>
        <location evidence="1">Cytoplasm</location>
    </subcellularLocation>
</comment>
<reference evidence="14" key="1">
    <citation type="submission" date="2022-01" db="EMBL/GenBank/DDBJ databases">
        <authorList>
            <person name="King R."/>
        </authorList>
    </citation>
    <scope>NUCLEOTIDE SEQUENCE</scope>
</reference>
<dbReference type="OrthoDB" id="10264182at2759"/>
<dbReference type="CDD" id="cd07777">
    <property type="entry name" value="ASKHA_NBD_FGGY_SHK"/>
    <property type="match status" value="1"/>
</dbReference>
<dbReference type="GO" id="GO:0006091">
    <property type="term" value="P:generation of precursor metabolites and energy"/>
    <property type="evidence" value="ECO:0007669"/>
    <property type="project" value="UniProtKB-ARBA"/>
</dbReference>
<evidence type="ECO:0000256" key="5">
    <source>
        <dbReference type="ARBA" id="ARBA00022741"/>
    </source>
</evidence>
<dbReference type="GO" id="GO:0050277">
    <property type="term" value="F:sedoheptulokinase activity"/>
    <property type="evidence" value="ECO:0007669"/>
    <property type="project" value="UniProtKB-EC"/>
</dbReference>
<comment type="catalytic activity">
    <reaction evidence="8">
        <text>sedoheptulose + ATP = D-sedoheptulose 7-phosphate + ADP + H(+)</text>
        <dbReference type="Rhea" id="RHEA:23844"/>
        <dbReference type="ChEBI" id="CHEBI:15378"/>
        <dbReference type="ChEBI" id="CHEBI:16802"/>
        <dbReference type="ChEBI" id="CHEBI:30616"/>
        <dbReference type="ChEBI" id="CHEBI:57483"/>
        <dbReference type="ChEBI" id="CHEBI:456216"/>
        <dbReference type="EC" id="2.7.1.14"/>
    </reaction>
</comment>
<dbReference type="SUPFAM" id="SSF53067">
    <property type="entry name" value="Actin-like ATPase domain"/>
    <property type="match status" value="2"/>
</dbReference>
<dbReference type="FunFam" id="3.30.420.40:FF:000132">
    <property type="entry name" value="Sedoheptulokinase"/>
    <property type="match status" value="1"/>
</dbReference>
<evidence type="ECO:0000256" key="10">
    <source>
        <dbReference type="ARBA" id="ARBA00066341"/>
    </source>
</evidence>
<organism evidence="14 15">
    <name type="scientific">Phyllotreta striolata</name>
    <name type="common">Striped flea beetle</name>
    <name type="synonym">Crioceris striolata</name>
    <dbReference type="NCBI Taxonomy" id="444603"/>
    <lineage>
        <taxon>Eukaryota</taxon>
        <taxon>Metazoa</taxon>
        <taxon>Ecdysozoa</taxon>
        <taxon>Arthropoda</taxon>
        <taxon>Hexapoda</taxon>
        <taxon>Insecta</taxon>
        <taxon>Pterygota</taxon>
        <taxon>Neoptera</taxon>
        <taxon>Endopterygota</taxon>
        <taxon>Coleoptera</taxon>
        <taxon>Polyphaga</taxon>
        <taxon>Cucujiformia</taxon>
        <taxon>Chrysomeloidea</taxon>
        <taxon>Chrysomelidae</taxon>
        <taxon>Galerucinae</taxon>
        <taxon>Alticini</taxon>
        <taxon>Phyllotreta</taxon>
    </lineage>
</organism>
<dbReference type="Proteomes" id="UP001153712">
    <property type="component" value="Chromosome 5"/>
</dbReference>
<dbReference type="GO" id="GO:0006071">
    <property type="term" value="P:glycerol metabolic process"/>
    <property type="evidence" value="ECO:0007669"/>
    <property type="project" value="TreeGrafter"/>
</dbReference>
<accession>A0A9N9TT55</accession>
<evidence type="ECO:0000256" key="4">
    <source>
        <dbReference type="ARBA" id="ARBA00022679"/>
    </source>
</evidence>
<dbReference type="GO" id="GO:0071396">
    <property type="term" value="P:cellular response to lipid"/>
    <property type="evidence" value="ECO:0007669"/>
    <property type="project" value="UniProtKB-ARBA"/>
</dbReference>
<evidence type="ECO:0000256" key="11">
    <source>
        <dbReference type="ARBA" id="ARBA00069425"/>
    </source>
</evidence>
<dbReference type="FunFam" id="3.30.420.40:FF:000111">
    <property type="entry name" value="Sedoheptulokinase"/>
    <property type="match status" value="1"/>
</dbReference>
<protein>
    <recommendedName>
        <fullName evidence="11">Sedoheptulokinase</fullName>
        <ecNumber evidence="10">2.7.1.14</ecNumber>
    </recommendedName>
    <alternativeName>
        <fullName evidence="12">Carbohydrate kinase-like protein</fullName>
    </alternativeName>
</protein>
<comment type="function">
    <text evidence="9">Acts as a modulator of macrophage activation through control of glucose metabolism.</text>
</comment>
<evidence type="ECO:0000256" key="12">
    <source>
        <dbReference type="ARBA" id="ARBA00076706"/>
    </source>
</evidence>
<evidence type="ECO:0000256" key="8">
    <source>
        <dbReference type="ARBA" id="ARBA00052736"/>
    </source>
</evidence>
<keyword evidence="5" id="KW-0547">Nucleotide-binding</keyword>
<evidence type="ECO:0000256" key="1">
    <source>
        <dbReference type="ARBA" id="ARBA00004496"/>
    </source>
</evidence>
<evidence type="ECO:0000259" key="13">
    <source>
        <dbReference type="Pfam" id="PF00370"/>
    </source>
</evidence>
<dbReference type="InterPro" id="IPR000577">
    <property type="entry name" value="Carb_kinase_FGGY"/>
</dbReference>
<dbReference type="InterPro" id="IPR043129">
    <property type="entry name" value="ATPase_NBD"/>
</dbReference>
<gene>
    <name evidence="14" type="ORF">PHYEVI_LOCUS8315</name>
</gene>
<sequence>MKYVLGIDLGTTSVKVSVVDADTKRLVEHQAKATNSEAPSSAPGAREQHVPTIISALNICLSKLDADARRRVAEIGVCGQMHGVVFWTADESRRPWQFQGKTYRIDDGAVSNLHTWQDGRCSPRFLALLPKPDSHLGVSAGFGVPTMFWLLKNSPGFFKKYTKCGPISSFVVAMLTDQVHPYTSEQNAASWGYFNCRTSAWNLKLLEKYGLPVDMLPKVKPAGEIVGVLKERWHGLPDGIPIGVDMGDLQCSVLSTLTSDTDAVLNISTSAQMAFVAKKYIPPAGVPVVNPISYWPFFRNQFVAVAASLNGGNVLAMFVDTLKGWLADVGEPIDDDAVWTRLIAVAKTDNTKPELEIKPTCLGERFAPNLLGSVRNITADNVELGHVFRALCKGLVANLHSMMPARVLIEANVDRIVGNGGGLFRNEVLQEEVEKIYQLPLVFEQEGDAARGAALAMIDFERNSCCSNWPQ</sequence>
<dbReference type="GO" id="GO:0009617">
    <property type="term" value="P:response to bacterium"/>
    <property type="evidence" value="ECO:0007669"/>
    <property type="project" value="UniProtKB-ARBA"/>
</dbReference>